<keyword evidence="1" id="KW-0812">Transmembrane</keyword>
<keyword evidence="3" id="KW-1185">Reference proteome</keyword>
<dbReference type="EMBL" id="LVLJ01004017">
    <property type="protein sequence ID" value="OAE18742.1"/>
    <property type="molecule type" value="Genomic_DNA"/>
</dbReference>
<evidence type="ECO:0000256" key="1">
    <source>
        <dbReference type="SAM" id="Phobius"/>
    </source>
</evidence>
<keyword evidence="1" id="KW-0472">Membrane</keyword>
<evidence type="ECO:0000313" key="2">
    <source>
        <dbReference type="EMBL" id="OAE18742.1"/>
    </source>
</evidence>
<dbReference type="PANTHER" id="PTHR37898:SF1">
    <property type="entry name" value="OS05G0540200 PROTEIN"/>
    <property type="match status" value="1"/>
</dbReference>
<organism evidence="2 3">
    <name type="scientific">Marchantia polymorpha subsp. ruderalis</name>
    <dbReference type="NCBI Taxonomy" id="1480154"/>
    <lineage>
        <taxon>Eukaryota</taxon>
        <taxon>Viridiplantae</taxon>
        <taxon>Streptophyta</taxon>
        <taxon>Embryophyta</taxon>
        <taxon>Marchantiophyta</taxon>
        <taxon>Marchantiopsida</taxon>
        <taxon>Marchantiidae</taxon>
        <taxon>Marchantiales</taxon>
        <taxon>Marchantiaceae</taxon>
        <taxon>Marchantia</taxon>
    </lineage>
</organism>
<protein>
    <submittedName>
        <fullName evidence="2">Uncharacterized protein</fullName>
    </submittedName>
</protein>
<dbReference type="Proteomes" id="UP000077202">
    <property type="component" value="Unassembled WGS sequence"/>
</dbReference>
<dbReference type="InterPro" id="IPR037759">
    <property type="entry name" value="At4g29660-like"/>
</dbReference>
<proteinExistence type="predicted"/>
<feature type="transmembrane region" description="Helical" evidence="1">
    <location>
        <begin position="98"/>
        <end position="116"/>
    </location>
</feature>
<sequence length="158" mass="18367">MASEEPLDRDALFRKLRAKSENKVNEAFASRYSYEALMFFDRETSQGAVASKFLFSKMESNEQRRRGAWDRKMQSSAECRRLWTLVNAYRRLPRLMPLLLLNVAGFYTGLVTAAVLEQLYKENYWESHPGHAVPVMHPLLYFGPYKVLREDFSEEGSG</sequence>
<name>A0A176VEC0_MARPO</name>
<accession>A0A176VEC0</accession>
<gene>
    <name evidence="2" type="ORF">AXG93_854s1020</name>
</gene>
<evidence type="ECO:0000313" key="3">
    <source>
        <dbReference type="Proteomes" id="UP000077202"/>
    </source>
</evidence>
<dbReference type="PANTHER" id="PTHR37898">
    <property type="entry name" value="OS05G0540200 PROTEIN"/>
    <property type="match status" value="1"/>
</dbReference>
<comment type="caution">
    <text evidence="2">The sequence shown here is derived from an EMBL/GenBank/DDBJ whole genome shotgun (WGS) entry which is preliminary data.</text>
</comment>
<dbReference type="AlphaFoldDB" id="A0A176VEC0"/>
<reference evidence="2" key="1">
    <citation type="submission" date="2016-03" db="EMBL/GenBank/DDBJ databases">
        <title>Mechanisms controlling the formation of the plant cell surface in tip-growing cells are functionally conserved among land plants.</title>
        <authorList>
            <person name="Honkanen S."/>
            <person name="Jones V.A."/>
            <person name="Morieri G."/>
            <person name="Champion C."/>
            <person name="Hetherington A.J."/>
            <person name="Kelly S."/>
            <person name="Saint-Marcoux D."/>
            <person name="Proust H."/>
            <person name="Prescott H."/>
            <person name="Dolan L."/>
        </authorList>
    </citation>
    <scope>NUCLEOTIDE SEQUENCE [LARGE SCALE GENOMIC DNA]</scope>
    <source>
        <tissue evidence="2">Whole gametophyte</tissue>
    </source>
</reference>
<keyword evidence="1" id="KW-1133">Transmembrane helix</keyword>